<dbReference type="OMA" id="SRMEPKM"/>
<proteinExistence type="predicted"/>
<dbReference type="GO" id="GO:0007165">
    <property type="term" value="P:signal transduction"/>
    <property type="evidence" value="ECO:0007669"/>
    <property type="project" value="InterPro"/>
</dbReference>
<comment type="function">
    <text evidence="2">GTPase activator for the Rho-type GTPases by converting them to an inactive GDP-bound state.</text>
</comment>
<dbReference type="OrthoDB" id="27680at2759"/>
<evidence type="ECO:0000256" key="3">
    <source>
        <dbReference type="SAM" id="MobiDB-lite"/>
    </source>
</evidence>
<evidence type="ECO:0000313" key="6">
    <source>
        <dbReference type="Proteomes" id="UP000288216"/>
    </source>
</evidence>
<comment type="caution">
    <text evidence="5">The sequence shown here is derived from an EMBL/GenBank/DDBJ whole genome shotgun (WGS) entry which is preliminary data.</text>
</comment>
<feature type="compositionally biased region" description="Low complexity" evidence="3">
    <location>
        <begin position="65"/>
        <end position="74"/>
    </location>
</feature>
<accession>A0A401P009</accession>
<dbReference type="SUPFAM" id="SSF48350">
    <property type="entry name" value="GTPase activation domain, GAP"/>
    <property type="match status" value="1"/>
</dbReference>
<dbReference type="Pfam" id="PF25442">
    <property type="entry name" value="Ubiquitin_RHG40_C"/>
    <property type="match status" value="1"/>
</dbReference>
<dbReference type="Gene3D" id="1.10.555.10">
    <property type="entry name" value="Rho GTPase activation protein"/>
    <property type="match status" value="1"/>
</dbReference>
<organism evidence="5 6">
    <name type="scientific">Scyliorhinus torazame</name>
    <name type="common">Cloudy catshark</name>
    <name type="synonym">Catulus torazame</name>
    <dbReference type="NCBI Taxonomy" id="75743"/>
    <lineage>
        <taxon>Eukaryota</taxon>
        <taxon>Metazoa</taxon>
        <taxon>Chordata</taxon>
        <taxon>Craniata</taxon>
        <taxon>Vertebrata</taxon>
        <taxon>Chondrichthyes</taxon>
        <taxon>Elasmobranchii</taxon>
        <taxon>Galeomorphii</taxon>
        <taxon>Galeoidea</taxon>
        <taxon>Carcharhiniformes</taxon>
        <taxon>Scyliorhinidae</taxon>
        <taxon>Scyliorhinus</taxon>
    </lineage>
</organism>
<gene>
    <name evidence="5" type="ORF">scyTo_0004975</name>
</gene>
<dbReference type="PANTHER" id="PTHR14963:SF4">
    <property type="entry name" value="RHO GTPASE-ACTIVATING PROTEIN 40"/>
    <property type="match status" value="1"/>
</dbReference>
<dbReference type="STRING" id="75743.A0A401P009"/>
<feature type="non-terminal residue" evidence="5">
    <location>
        <position position="1"/>
    </location>
</feature>
<evidence type="ECO:0000259" key="4">
    <source>
        <dbReference type="PROSITE" id="PS50238"/>
    </source>
</evidence>
<dbReference type="FunFam" id="1.10.555.10:FF:000018">
    <property type="entry name" value="Rho GTPase activating protein 28"/>
    <property type="match status" value="1"/>
</dbReference>
<reference evidence="5 6" key="1">
    <citation type="journal article" date="2018" name="Nat. Ecol. Evol.">
        <title>Shark genomes provide insights into elasmobranch evolution and the origin of vertebrates.</title>
        <authorList>
            <person name="Hara Y"/>
            <person name="Yamaguchi K"/>
            <person name="Onimaru K"/>
            <person name="Kadota M"/>
            <person name="Koyanagi M"/>
            <person name="Keeley SD"/>
            <person name="Tatsumi K"/>
            <person name="Tanaka K"/>
            <person name="Motone F"/>
            <person name="Kageyama Y"/>
            <person name="Nozu R"/>
            <person name="Adachi N"/>
            <person name="Nishimura O"/>
            <person name="Nakagawa R"/>
            <person name="Tanegashima C"/>
            <person name="Kiyatake I"/>
            <person name="Matsumoto R"/>
            <person name="Murakumo K"/>
            <person name="Nishida K"/>
            <person name="Terakita A"/>
            <person name="Kuratani S"/>
            <person name="Sato K"/>
            <person name="Hyodo S Kuraku.S."/>
        </authorList>
    </citation>
    <scope>NUCLEOTIDE SEQUENCE [LARGE SCALE GENOMIC DNA]</scope>
</reference>
<evidence type="ECO:0000313" key="5">
    <source>
        <dbReference type="EMBL" id="GCB66466.1"/>
    </source>
</evidence>
<dbReference type="GO" id="GO:0030833">
    <property type="term" value="P:regulation of actin filament polymerization"/>
    <property type="evidence" value="ECO:0007669"/>
    <property type="project" value="TreeGrafter"/>
</dbReference>
<keyword evidence="6" id="KW-1185">Reference proteome</keyword>
<dbReference type="GO" id="GO:0005096">
    <property type="term" value="F:GTPase activator activity"/>
    <property type="evidence" value="ECO:0007669"/>
    <property type="project" value="UniProtKB-KW"/>
</dbReference>
<dbReference type="Proteomes" id="UP000288216">
    <property type="component" value="Unassembled WGS sequence"/>
</dbReference>
<dbReference type="Pfam" id="PF00620">
    <property type="entry name" value="RhoGAP"/>
    <property type="match status" value="1"/>
</dbReference>
<protein>
    <recommendedName>
        <fullName evidence="4">Rho-GAP domain-containing protein</fullName>
    </recommendedName>
</protein>
<dbReference type="SMART" id="SM00324">
    <property type="entry name" value="RhoGAP"/>
    <property type="match status" value="1"/>
</dbReference>
<dbReference type="CDD" id="cd04391">
    <property type="entry name" value="RhoGAP_ARHGAP18"/>
    <property type="match status" value="1"/>
</dbReference>
<dbReference type="AlphaFoldDB" id="A0A401P009"/>
<sequence length="679" mass="77196">VAAMESDQTTGVVSKTYSRIPRPKLYANSMPVSVRSYPGSKFAQRRESSPSIMNQMQSQHFQEQLSSDCSSSQDSLDNLSLDDFWTEVENIKESCGTESDENVDVKTVDDGEVEADWLQDAGLSTLIKEGSNDDDEVVLLSTLTRTQSAAVQRRVDNYTLSMRVKSKQPVRDVRDVFARPKFSEMQDNQSPVIDALQPDQQLEHLLPDGEKREACSDKCKTSLPTQCELSKTEFISFDISYSEQASILRNHALYIKSNKKRKDDGTLPQYRMRKNKLGVTRIGDLSANDMKKIHSLALIELTALFDVLNLEVKQCKAMKIKVNENKVFGVPLANLIENDQKIDPSTKVPLFLKELLCCLEIGGLETEGILRISGSVSRMKNLQQEIDANFYQMNFDWKKVHQNDLAGLLKMFIRELPSPLLTAEYVTAFTAVKHISDQTQMIHSLNLLVVVLPEIYRATLKLLLEFLRKVIDKEKKNKMNLWNVSTIIAPNLFMHKGILNKIPDGNQKQQAEKSANVVRMLIHYQDLLWTIPCFLVAQVRKLNDNSNKKSENRLKYLLKKIHTDKHDKPHVELNKVIKIQAPQLLKDTMEVQLNSNITIGDVVAQFQKQLNCNNWDAATDDFTKRNNNSTDGSEFCLYEVGGNIGEHCLDPDTHMLELHRINPQAEWVIRPRAALSKDS</sequence>
<evidence type="ECO:0000256" key="1">
    <source>
        <dbReference type="ARBA" id="ARBA00022468"/>
    </source>
</evidence>
<evidence type="ECO:0000256" key="2">
    <source>
        <dbReference type="ARBA" id="ARBA00055252"/>
    </source>
</evidence>
<feature type="region of interest" description="Disordered" evidence="3">
    <location>
        <begin position="38"/>
        <end position="74"/>
    </location>
</feature>
<dbReference type="InterPro" id="IPR000198">
    <property type="entry name" value="RhoGAP_dom"/>
</dbReference>
<dbReference type="EMBL" id="BFAA01001504">
    <property type="protein sequence ID" value="GCB66466.1"/>
    <property type="molecule type" value="Genomic_DNA"/>
</dbReference>
<name>A0A401P009_SCYTO</name>
<dbReference type="PANTHER" id="PTHR14963">
    <property type="entry name" value="RHO GTPASE ACTIVATING PROTEIN 18,19-RELATED"/>
    <property type="match status" value="1"/>
</dbReference>
<dbReference type="PROSITE" id="PS50238">
    <property type="entry name" value="RHOGAP"/>
    <property type="match status" value="1"/>
</dbReference>
<dbReference type="InterPro" id="IPR008936">
    <property type="entry name" value="Rho_GTPase_activation_prot"/>
</dbReference>
<keyword evidence="1" id="KW-0343">GTPase activation</keyword>
<feature type="compositionally biased region" description="Polar residues" evidence="3">
    <location>
        <begin position="49"/>
        <end position="64"/>
    </location>
</feature>
<feature type="domain" description="Rho-GAP" evidence="4">
    <location>
        <begin position="330"/>
        <end position="529"/>
    </location>
</feature>
<dbReference type="GO" id="GO:0005737">
    <property type="term" value="C:cytoplasm"/>
    <property type="evidence" value="ECO:0007669"/>
    <property type="project" value="TreeGrafter"/>
</dbReference>
<dbReference type="InterPro" id="IPR057323">
    <property type="entry name" value="RHG40/28/18_ubiquitin"/>
</dbReference>
<dbReference type="GO" id="GO:0051056">
    <property type="term" value="P:regulation of small GTPase mediated signal transduction"/>
    <property type="evidence" value="ECO:0007669"/>
    <property type="project" value="TreeGrafter"/>
</dbReference>